<name>A0ABD5E7F1_9ACTN</name>
<dbReference type="PANTHER" id="PTHR42830:SF2">
    <property type="entry name" value="OSMC_OHR FAMILY PROTEIN"/>
    <property type="match status" value="1"/>
</dbReference>
<dbReference type="SUPFAM" id="SSF82784">
    <property type="entry name" value="OsmC-like"/>
    <property type="match status" value="1"/>
</dbReference>
<sequence length="157" mass="16681">MTTRPAPHAYLALLQWQGSTATGIRGYSRTHTALAPPAAQRLALSADPAFRGDPELLNPEQLLLTAASSCQLLSFLGEAARAGVEVLAYEDEASARLDPERGRLDAIRLAVTVRVAPGTDPEAVRELAARAHRACYVANSLAVPVEVDTEVEVSPRG</sequence>
<evidence type="ECO:0000313" key="1">
    <source>
        <dbReference type="EMBL" id="MDT0417132.1"/>
    </source>
</evidence>
<dbReference type="InterPro" id="IPR036102">
    <property type="entry name" value="OsmC/Ohrsf"/>
</dbReference>
<reference evidence="2" key="1">
    <citation type="submission" date="2023-07" db="EMBL/GenBank/DDBJ databases">
        <title>30 novel species of actinomycetes from the DSMZ collection.</title>
        <authorList>
            <person name="Nouioui I."/>
        </authorList>
    </citation>
    <scope>NUCLEOTIDE SEQUENCE [LARGE SCALE GENOMIC DNA]</scope>
    <source>
        <strain evidence="2">DSM 41982</strain>
    </source>
</reference>
<keyword evidence="1" id="KW-0560">Oxidoreductase</keyword>
<evidence type="ECO:0000313" key="2">
    <source>
        <dbReference type="Proteomes" id="UP001183607"/>
    </source>
</evidence>
<dbReference type="EC" id="1.11.1.-" evidence="1"/>
<keyword evidence="1" id="KW-0575">Peroxidase</keyword>
<dbReference type="Pfam" id="PF02566">
    <property type="entry name" value="OsmC"/>
    <property type="match status" value="1"/>
</dbReference>
<proteinExistence type="predicted"/>
<dbReference type="Gene3D" id="3.30.300.20">
    <property type="match status" value="1"/>
</dbReference>
<dbReference type="InterPro" id="IPR015946">
    <property type="entry name" value="KH_dom-like_a/b"/>
</dbReference>
<dbReference type="AlphaFoldDB" id="A0ABD5E7F1"/>
<dbReference type="InterPro" id="IPR003718">
    <property type="entry name" value="OsmC/Ohr_fam"/>
</dbReference>
<dbReference type="GO" id="GO:0004601">
    <property type="term" value="F:peroxidase activity"/>
    <property type="evidence" value="ECO:0007669"/>
    <property type="project" value="UniProtKB-KW"/>
</dbReference>
<protein>
    <submittedName>
        <fullName evidence="1">OsmC family protein</fullName>
        <ecNumber evidence="1">1.11.1.-</ecNumber>
    </submittedName>
</protein>
<dbReference type="EMBL" id="JAVRER010000024">
    <property type="protein sequence ID" value="MDT0417132.1"/>
    <property type="molecule type" value="Genomic_DNA"/>
</dbReference>
<dbReference type="PANTHER" id="PTHR42830">
    <property type="entry name" value="OSMOTICALLY INDUCIBLE FAMILY PROTEIN"/>
    <property type="match status" value="1"/>
</dbReference>
<organism evidence="1 2">
    <name type="scientific">Streptomyces evansiae</name>
    <dbReference type="NCBI Taxonomy" id="3075535"/>
    <lineage>
        <taxon>Bacteria</taxon>
        <taxon>Bacillati</taxon>
        <taxon>Actinomycetota</taxon>
        <taxon>Actinomycetes</taxon>
        <taxon>Kitasatosporales</taxon>
        <taxon>Streptomycetaceae</taxon>
        <taxon>Streptomyces</taxon>
    </lineage>
</organism>
<comment type="caution">
    <text evidence="1">The sequence shown here is derived from an EMBL/GenBank/DDBJ whole genome shotgun (WGS) entry which is preliminary data.</text>
</comment>
<dbReference type="Proteomes" id="UP001183607">
    <property type="component" value="Unassembled WGS sequence"/>
</dbReference>
<accession>A0ABD5E7F1</accession>
<dbReference type="RefSeq" id="WP_043255982.1">
    <property type="nucleotide sequence ID" value="NZ_JAVRER010000024.1"/>
</dbReference>
<dbReference type="InterPro" id="IPR052707">
    <property type="entry name" value="OsmC_Ohr_Peroxiredoxin"/>
</dbReference>
<gene>
    <name evidence="1" type="ORF">RM574_16715</name>
</gene>